<dbReference type="PROSITE" id="PS50106">
    <property type="entry name" value="PDZ"/>
    <property type="match status" value="1"/>
</dbReference>
<evidence type="ECO:0000313" key="13">
    <source>
        <dbReference type="EMBL" id="NKE72718.1"/>
    </source>
</evidence>
<dbReference type="SUPFAM" id="SSF50494">
    <property type="entry name" value="Trypsin-like serine proteases"/>
    <property type="match status" value="1"/>
</dbReference>
<keyword evidence="14" id="KW-1185">Reference proteome</keyword>
<sequence length="349" mass="37424">MLRLFPLLSFILFVISPLHAEETSRNYTFAELVHKERAAVVSIRSAKLAREGGGPLKDFFSLPGDRLKQEIREGSLGTGFFIDSSGLILTNYHIIAPGNRPAEEILVRTSDRREFPARVIGKDAKTDIAILRIEGGGPFTSVVLGDSDQLDIGEWVVALGNAFGLEETVTVGVVSGIGRALGTGPYDSYIQTDAAINAGNSGGPLFNIRGEVIGVNAAVGASAQGIGFAIPINMVRKILPALEKEGKVTRGWLGVMIQQLTTDLAKAFKLDDDQGALVSEVMKESPAEQGGIVRGDVIVEFDGKKVTQMHDLPAIVAETPIGKTVLVRVIRDGAPLQMKVKILQLKDEE</sequence>
<dbReference type="AlphaFoldDB" id="A0A7X6DSS0"/>
<dbReference type="EMBL" id="VTOW01000004">
    <property type="protein sequence ID" value="NKE72718.1"/>
    <property type="molecule type" value="Genomic_DNA"/>
</dbReference>
<evidence type="ECO:0000256" key="10">
    <source>
        <dbReference type="ARBA" id="ARBA00032850"/>
    </source>
</evidence>
<dbReference type="InterPro" id="IPR036034">
    <property type="entry name" value="PDZ_sf"/>
</dbReference>
<evidence type="ECO:0000259" key="12">
    <source>
        <dbReference type="PROSITE" id="PS50106"/>
    </source>
</evidence>
<dbReference type="PRINTS" id="PR00834">
    <property type="entry name" value="PROTEASES2C"/>
</dbReference>
<evidence type="ECO:0000256" key="4">
    <source>
        <dbReference type="ARBA" id="ARBA00013035"/>
    </source>
</evidence>
<evidence type="ECO:0000256" key="1">
    <source>
        <dbReference type="ARBA" id="ARBA00001772"/>
    </source>
</evidence>
<dbReference type="InterPro" id="IPR009003">
    <property type="entry name" value="Peptidase_S1_PA"/>
</dbReference>
<dbReference type="Pfam" id="PF13180">
    <property type="entry name" value="PDZ_2"/>
    <property type="match status" value="1"/>
</dbReference>
<dbReference type="EC" id="3.4.21.107" evidence="4"/>
<evidence type="ECO:0000256" key="11">
    <source>
        <dbReference type="SAM" id="SignalP"/>
    </source>
</evidence>
<dbReference type="SMART" id="SM00228">
    <property type="entry name" value="PDZ"/>
    <property type="match status" value="1"/>
</dbReference>
<dbReference type="CDD" id="cd10839">
    <property type="entry name" value="cpPDZ1_DegP-like"/>
    <property type="match status" value="1"/>
</dbReference>
<comment type="caution">
    <text evidence="13">The sequence shown here is derived from an EMBL/GenBank/DDBJ whole genome shotgun (WGS) entry which is preliminary data.</text>
</comment>
<feature type="signal peptide" evidence="11">
    <location>
        <begin position="1"/>
        <end position="20"/>
    </location>
</feature>
<keyword evidence="7" id="KW-0574">Periplasm</keyword>
<comment type="similarity">
    <text evidence="3">Belongs to the peptidase S1C family.</text>
</comment>
<keyword evidence="8" id="KW-0378">Hydrolase</keyword>
<name>A0A7X6DSS0_9BACT</name>
<dbReference type="GO" id="GO:0042597">
    <property type="term" value="C:periplasmic space"/>
    <property type="evidence" value="ECO:0007669"/>
    <property type="project" value="UniProtKB-SubCell"/>
</dbReference>
<dbReference type="Proteomes" id="UP000534783">
    <property type="component" value="Unassembled WGS sequence"/>
</dbReference>
<keyword evidence="11" id="KW-0732">Signal</keyword>
<evidence type="ECO:0000256" key="8">
    <source>
        <dbReference type="ARBA" id="ARBA00022801"/>
    </source>
</evidence>
<keyword evidence="9" id="KW-0346">Stress response</keyword>
<evidence type="ECO:0000256" key="3">
    <source>
        <dbReference type="ARBA" id="ARBA00010541"/>
    </source>
</evidence>
<evidence type="ECO:0000256" key="7">
    <source>
        <dbReference type="ARBA" id="ARBA00022764"/>
    </source>
</evidence>
<dbReference type="InterPro" id="IPR043504">
    <property type="entry name" value="Peptidase_S1_PA_chymotrypsin"/>
</dbReference>
<feature type="chain" id="PRO_5031214759" description="Probable periplasmic serine endoprotease DegP-like" evidence="11">
    <location>
        <begin position="21"/>
        <end position="349"/>
    </location>
</feature>
<protein>
    <recommendedName>
        <fullName evidence="5">Probable periplasmic serine endoprotease DegP-like</fullName>
        <ecNumber evidence="4">3.4.21.107</ecNumber>
    </recommendedName>
    <alternativeName>
        <fullName evidence="10">Protease Do</fullName>
    </alternativeName>
</protein>
<dbReference type="PANTHER" id="PTHR22939:SF130">
    <property type="entry name" value="PERIPLASMIC SERINE ENDOPROTEASE DEGP-LIKE-RELATED"/>
    <property type="match status" value="1"/>
</dbReference>
<dbReference type="Gene3D" id="2.30.42.10">
    <property type="match status" value="1"/>
</dbReference>
<evidence type="ECO:0000256" key="2">
    <source>
        <dbReference type="ARBA" id="ARBA00004418"/>
    </source>
</evidence>
<keyword evidence="6" id="KW-0645">Protease</keyword>
<dbReference type="GO" id="GO:0004252">
    <property type="term" value="F:serine-type endopeptidase activity"/>
    <property type="evidence" value="ECO:0007669"/>
    <property type="project" value="InterPro"/>
</dbReference>
<dbReference type="SUPFAM" id="SSF50156">
    <property type="entry name" value="PDZ domain-like"/>
    <property type="match status" value="1"/>
</dbReference>
<dbReference type="RefSeq" id="WP_168062661.1">
    <property type="nucleotide sequence ID" value="NZ_VTOW01000004.1"/>
</dbReference>
<evidence type="ECO:0000256" key="6">
    <source>
        <dbReference type="ARBA" id="ARBA00022670"/>
    </source>
</evidence>
<dbReference type="Pfam" id="PF13365">
    <property type="entry name" value="Trypsin_2"/>
    <property type="match status" value="1"/>
</dbReference>
<feature type="domain" description="PDZ" evidence="12">
    <location>
        <begin position="239"/>
        <end position="333"/>
    </location>
</feature>
<organism evidence="13 14">
    <name type="scientific">Candidatus Manganitrophus noduliformans</name>
    <dbReference type="NCBI Taxonomy" id="2606439"/>
    <lineage>
        <taxon>Bacteria</taxon>
        <taxon>Pseudomonadati</taxon>
        <taxon>Nitrospirota</taxon>
        <taxon>Nitrospiria</taxon>
        <taxon>Candidatus Troglogloeales</taxon>
        <taxon>Candidatus Manganitrophaceae</taxon>
        <taxon>Candidatus Manganitrophus</taxon>
    </lineage>
</organism>
<dbReference type="InterPro" id="IPR001478">
    <property type="entry name" value="PDZ"/>
</dbReference>
<reference evidence="13 14" key="1">
    <citation type="journal article" date="2020" name="Nature">
        <title>Bacterial chemolithoautotrophy via manganese oxidation.</title>
        <authorList>
            <person name="Yu H."/>
            <person name="Leadbetter J.R."/>
        </authorList>
    </citation>
    <scope>NUCLEOTIDE SEQUENCE [LARGE SCALE GENOMIC DNA]</scope>
    <source>
        <strain evidence="13 14">Mn-1</strain>
    </source>
</reference>
<dbReference type="Gene3D" id="2.40.10.10">
    <property type="entry name" value="Trypsin-like serine proteases"/>
    <property type="match status" value="2"/>
</dbReference>
<proteinExistence type="inferred from homology"/>
<comment type="subcellular location">
    <subcellularLocation>
        <location evidence="2">Periplasm</location>
    </subcellularLocation>
</comment>
<dbReference type="PANTHER" id="PTHR22939">
    <property type="entry name" value="SERINE PROTEASE FAMILY S1C HTRA-RELATED"/>
    <property type="match status" value="1"/>
</dbReference>
<dbReference type="GO" id="GO:0006508">
    <property type="term" value="P:proteolysis"/>
    <property type="evidence" value="ECO:0007669"/>
    <property type="project" value="UniProtKB-KW"/>
</dbReference>
<comment type="catalytic activity">
    <reaction evidence="1">
        <text>Acts on substrates that are at least partially unfolded. The cleavage site P1 residue is normally between a pair of hydrophobic residues, such as Val-|-Val.</text>
        <dbReference type="EC" id="3.4.21.107"/>
    </reaction>
</comment>
<evidence type="ECO:0000313" key="14">
    <source>
        <dbReference type="Proteomes" id="UP000534783"/>
    </source>
</evidence>
<evidence type="ECO:0000256" key="9">
    <source>
        <dbReference type="ARBA" id="ARBA00023016"/>
    </source>
</evidence>
<dbReference type="InterPro" id="IPR001940">
    <property type="entry name" value="Peptidase_S1C"/>
</dbReference>
<evidence type="ECO:0000256" key="5">
    <source>
        <dbReference type="ARBA" id="ARBA00013958"/>
    </source>
</evidence>
<accession>A0A7X6DSS0</accession>
<gene>
    <name evidence="13" type="ORF">MNODULE_18365</name>
</gene>